<sequence length="200" mass="21196">MCPHMSPDDDAEDLDLRAHYRSPPPLSPQFAAAGAAVRRPHGTWHPGWGIAGSVVVVFGLLVFTDYSNLDNSATMDEEDVVAQSEAPDDSLSQPPVLGSHAAAPPPALPASLTTPQNGSPIRLRAVPPPAGPDGTSRIEYIRNLLRGNQREAALVQLAALHRDEDDLELPPDLQALLAEAETLPEPDHTEAGVTASKPAH</sequence>
<dbReference type="AlphaFoldDB" id="A0A158M567"/>
<keyword evidence="2" id="KW-0472">Membrane</keyword>
<feature type="region of interest" description="Disordered" evidence="1">
    <location>
        <begin position="178"/>
        <end position="200"/>
    </location>
</feature>
<reference evidence="3 4" key="1">
    <citation type="submission" date="2014-03" db="EMBL/GenBank/DDBJ databases">
        <title>Genome sequence of Bordetella holmseii.</title>
        <authorList>
            <person name="Harvill E."/>
            <person name="Goodfield L.L."/>
            <person name="Ivanov Y."/>
            <person name="Meyer J.A."/>
            <person name="Newth C."/>
            <person name="Cassiday P."/>
            <person name="Tondella M.L."/>
            <person name="Liao P."/>
            <person name="Zimmerman J."/>
            <person name="Meert K."/>
            <person name="Wessel D."/>
            <person name="Berger J."/>
            <person name="Dean J.M."/>
            <person name="Holubkov R."/>
            <person name="Burr J."/>
            <person name="Liu T."/>
            <person name="Brinkac L.M."/>
            <person name="Sanka R."/>
            <person name="Kim M."/>
            <person name="Losada L."/>
        </authorList>
    </citation>
    <scope>NUCLEOTIDE SEQUENCE [LARGE SCALE GENOMIC DNA]</scope>
    <source>
        <strain evidence="3 4">CDC-H585-BH</strain>
    </source>
</reference>
<evidence type="ECO:0000256" key="2">
    <source>
        <dbReference type="SAM" id="Phobius"/>
    </source>
</evidence>
<dbReference type="EMBL" id="JFZZ01000070">
    <property type="protein sequence ID" value="KAK90787.1"/>
    <property type="molecule type" value="Genomic_DNA"/>
</dbReference>
<dbReference type="Proteomes" id="UP000026682">
    <property type="component" value="Unassembled WGS sequence"/>
</dbReference>
<dbReference type="GO" id="GO:0016740">
    <property type="term" value="F:transferase activity"/>
    <property type="evidence" value="ECO:0007669"/>
    <property type="project" value="UniProtKB-KW"/>
</dbReference>
<gene>
    <name evidence="3" type="ORF">L497_0719</name>
</gene>
<evidence type="ECO:0000256" key="1">
    <source>
        <dbReference type="SAM" id="MobiDB-lite"/>
    </source>
</evidence>
<keyword evidence="2" id="KW-0812">Transmembrane</keyword>
<keyword evidence="3" id="KW-0808">Transferase</keyword>
<keyword evidence="2" id="KW-1133">Transmembrane helix</keyword>
<name>A0A158M567_9BORD</name>
<protein>
    <submittedName>
        <fullName evidence="3">Putative N-acetyltransferase YedL</fullName>
    </submittedName>
</protein>
<evidence type="ECO:0000313" key="3">
    <source>
        <dbReference type="EMBL" id="KAK90787.1"/>
    </source>
</evidence>
<accession>A0A158M567</accession>
<organism evidence="3 4">
    <name type="scientific">Bordetella holmesii CDC-H585-BH</name>
    <dbReference type="NCBI Taxonomy" id="1331206"/>
    <lineage>
        <taxon>Bacteria</taxon>
        <taxon>Pseudomonadati</taxon>
        <taxon>Pseudomonadota</taxon>
        <taxon>Betaproteobacteria</taxon>
        <taxon>Burkholderiales</taxon>
        <taxon>Alcaligenaceae</taxon>
        <taxon>Bordetella</taxon>
    </lineage>
</organism>
<proteinExistence type="predicted"/>
<feature type="region of interest" description="Disordered" evidence="1">
    <location>
        <begin position="77"/>
        <end position="134"/>
    </location>
</feature>
<comment type="caution">
    <text evidence="3">The sequence shown here is derived from an EMBL/GenBank/DDBJ whole genome shotgun (WGS) entry which is preliminary data.</text>
</comment>
<dbReference type="PATRIC" id="fig|1331206.3.peg.1922"/>
<feature type="transmembrane region" description="Helical" evidence="2">
    <location>
        <begin position="47"/>
        <end position="66"/>
    </location>
</feature>
<evidence type="ECO:0000313" key="4">
    <source>
        <dbReference type="Proteomes" id="UP000026682"/>
    </source>
</evidence>